<dbReference type="EMBL" id="NRSD01000011">
    <property type="protein sequence ID" value="MBK1645268.1"/>
    <property type="molecule type" value="Genomic_DNA"/>
</dbReference>
<dbReference type="GO" id="GO:0009245">
    <property type="term" value="P:lipid A biosynthetic process"/>
    <property type="evidence" value="ECO:0007669"/>
    <property type="project" value="UniProtKB-UniRule"/>
</dbReference>
<feature type="binding site" evidence="10">
    <location>
        <position position="200"/>
    </location>
    <ligand>
        <name>substrate</name>
    </ligand>
</feature>
<dbReference type="CDD" id="cd07398">
    <property type="entry name" value="MPP_YbbF-LpxH"/>
    <property type="match status" value="1"/>
</dbReference>
<comment type="pathway">
    <text evidence="10">Glycolipid biosynthesis; lipid IV(A) biosynthesis; lipid IV(A) from (3R)-3-hydroxytetradecanoyl-[acyl-carrier-protein] and UDP-N-acetyl-alpha-D-glucosamine: step 4/6.</text>
</comment>
<dbReference type="GO" id="GO:0005737">
    <property type="term" value="C:cytoplasm"/>
    <property type="evidence" value="ECO:0007669"/>
    <property type="project" value="InterPro"/>
</dbReference>
<evidence type="ECO:0000256" key="8">
    <source>
        <dbReference type="ARBA" id="ARBA00023136"/>
    </source>
</evidence>
<feature type="binding site" evidence="10">
    <location>
        <position position="13"/>
    </location>
    <ligand>
        <name>Mn(2+)</name>
        <dbReference type="ChEBI" id="CHEBI:29035"/>
        <label>1</label>
    </ligand>
</feature>
<evidence type="ECO:0000256" key="9">
    <source>
        <dbReference type="ARBA" id="ARBA00023211"/>
    </source>
</evidence>
<dbReference type="InterPro" id="IPR010138">
    <property type="entry name" value="UDP-diacylglucosamine_Hdrlase"/>
</dbReference>
<dbReference type="NCBIfam" id="NF003743">
    <property type="entry name" value="PRK05340.1"/>
    <property type="match status" value="1"/>
</dbReference>
<dbReference type="InterPro" id="IPR043461">
    <property type="entry name" value="LpxH-like"/>
</dbReference>
<feature type="binding site" evidence="10">
    <location>
        <position position="46"/>
    </location>
    <ligand>
        <name>Mn(2+)</name>
        <dbReference type="ChEBI" id="CHEBI:29035"/>
        <label>2</label>
    </ligand>
</feature>
<evidence type="ECO:0000256" key="3">
    <source>
        <dbReference type="ARBA" id="ARBA00022519"/>
    </source>
</evidence>
<sequence>MVHPNGPSLFLSDLHLSPDRPATINLFLAFLAGRARDAADLYLLGDIFETWIGDDDARSPNLEVQAALKALTHSGVRCHLMHGNRDFLIGRQFVRETGCQLLSDPTLIHLQGERILLMHGDLLCSDDIAYQRFRRRIRNPIVKRLFLWRSLRWRRTLADRYRQQSGAATAEKPAAIMDVNPATVIDVLRRHHANRLIHGHTHRPGDHRLTIDGRVVWRHVLSEWHSDHGEVLVARSGNVGAVSGKPQDTWCRDAVRPNQVPAS</sequence>
<dbReference type="Gene3D" id="3.60.21.10">
    <property type="match status" value="1"/>
</dbReference>
<keyword evidence="9 10" id="KW-0464">Manganese</keyword>
<comment type="catalytic activity">
    <reaction evidence="10">
        <text>UDP-2-N,3-O-bis[(3R)-3-hydroxytetradecanoyl]-alpha-D-glucosamine + H2O = 2-N,3-O-bis[(3R)-3-hydroxytetradecanoyl]-alpha-D-glucosaminyl 1-phosphate + UMP + 2 H(+)</text>
        <dbReference type="Rhea" id="RHEA:25213"/>
        <dbReference type="ChEBI" id="CHEBI:15377"/>
        <dbReference type="ChEBI" id="CHEBI:15378"/>
        <dbReference type="ChEBI" id="CHEBI:57865"/>
        <dbReference type="ChEBI" id="CHEBI:57957"/>
        <dbReference type="ChEBI" id="CHEBI:78847"/>
        <dbReference type="EC" id="3.6.1.54"/>
    </reaction>
</comment>
<keyword evidence="8 10" id="KW-0472">Membrane</keyword>
<feature type="binding site" evidence="10">
    <location>
        <position position="169"/>
    </location>
    <ligand>
        <name>substrate</name>
    </ligand>
</feature>
<dbReference type="PANTHER" id="PTHR34990">
    <property type="entry name" value="UDP-2,3-DIACYLGLUCOSAMINE HYDROLASE-RELATED"/>
    <property type="match status" value="1"/>
</dbReference>
<feature type="binding site" evidence="10">
    <location>
        <position position="165"/>
    </location>
    <ligand>
        <name>substrate</name>
    </ligand>
</feature>
<comment type="similarity">
    <text evidence="10">Belongs to the LpxH family.</text>
</comment>
<dbReference type="PANTHER" id="PTHR34990:SF1">
    <property type="entry name" value="UDP-2,3-DIACYLGLUCOSAMINE HYDROLASE"/>
    <property type="match status" value="1"/>
</dbReference>
<dbReference type="SUPFAM" id="SSF56300">
    <property type="entry name" value="Metallo-dependent phosphatases"/>
    <property type="match status" value="1"/>
</dbReference>
<evidence type="ECO:0000313" key="12">
    <source>
        <dbReference type="EMBL" id="MBK1645268.1"/>
    </source>
</evidence>
<dbReference type="GO" id="GO:0019897">
    <property type="term" value="C:extrinsic component of plasma membrane"/>
    <property type="evidence" value="ECO:0007669"/>
    <property type="project" value="UniProtKB-UniRule"/>
</dbReference>
<keyword evidence="6 10" id="KW-0378">Hydrolase</keyword>
<dbReference type="GO" id="GO:0008758">
    <property type="term" value="F:UDP-2,3-diacylglucosamine hydrolase activity"/>
    <property type="evidence" value="ECO:0007669"/>
    <property type="project" value="UniProtKB-UniRule"/>
</dbReference>
<gene>
    <name evidence="10" type="primary">lpxH</name>
    <name evidence="12" type="ORF">CKO25_11570</name>
</gene>
<feature type="binding site" evidence="10">
    <location>
        <position position="119"/>
    </location>
    <ligand>
        <name>Mn(2+)</name>
        <dbReference type="ChEBI" id="CHEBI:29035"/>
        <label>2</label>
    </ligand>
</feature>
<dbReference type="InterPro" id="IPR004843">
    <property type="entry name" value="Calcineurin-like_PHP"/>
</dbReference>
<feature type="binding site" evidence="10">
    <location>
        <position position="84"/>
    </location>
    <ligand>
        <name>Mn(2+)</name>
        <dbReference type="ChEBI" id="CHEBI:29035"/>
        <label>2</label>
    </ligand>
</feature>
<keyword evidence="2 10" id="KW-0444">Lipid biosynthesis</keyword>
<comment type="caution">
    <text evidence="12">The sequence shown here is derived from an EMBL/GenBank/DDBJ whole genome shotgun (WGS) entry which is preliminary data.</text>
</comment>
<comment type="cofactor">
    <cofactor evidence="10">
        <name>Mn(2+)</name>
        <dbReference type="ChEBI" id="CHEBI:29035"/>
    </cofactor>
    <text evidence="10">Binds 2 Mn(2+) ions per subunit in a binuclear metal center.</text>
</comment>
<dbReference type="NCBIfam" id="TIGR01854">
    <property type="entry name" value="lipid_A_lpxH"/>
    <property type="match status" value="1"/>
</dbReference>
<dbReference type="Pfam" id="PF00149">
    <property type="entry name" value="Metallophos"/>
    <property type="match status" value="1"/>
</dbReference>
<feature type="binding site" evidence="10">
    <location>
        <position position="200"/>
    </location>
    <ligand>
        <name>Mn(2+)</name>
        <dbReference type="ChEBI" id="CHEBI:29035"/>
        <label>2</label>
    </ligand>
</feature>
<comment type="subcellular location">
    <subcellularLocation>
        <location evidence="10">Cell inner membrane</location>
        <topology evidence="10">Peripheral membrane protein</topology>
        <orientation evidence="10">Cytoplasmic side</orientation>
    </subcellularLocation>
</comment>
<feature type="binding site" evidence="10">
    <location>
        <position position="202"/>
    </location>
    <ligand>
        <name>Mn(2+)</name>
        <dbReference type="ChEBI" id="CHEBI:29035"/>
        <label>1</label>
    </ligand>
</feature>
<accession>A0A9X0WIN8</accession>
<keyword evidence="13" id="KW-1185">Reference proteome</keyword>
<comment type="function">
    <text evidence="10">Hydrolyzes the pyrophosphate bond of UDP-2,3-diacylglucosamine to yield 2,3-diacylglucosamine 1-phosphate (lipid X) and UMP by catalyzing the attack of water at the alpha-P atom. Involved in the biosynthesis of lipid A, a phosphorylated glycolipid that anchors the lipopolysaccharide to the outer membrane of the cell.</text>
</comment>
<feature type="binding site" evidence="10">
    <location>
        <begin position="84"/>
        <end position="85"/>
    </location>
    <ligand>
        <name>substrate</name>
    </ligand>
</feature>
<evidence type="ECO:0000256" key="10">
    <source>
        <dbReference type="HAMAP-Rule" id="MF_00575"/>
    </source>
</evidence>
<reference evidence="12 13" key="1">
    <citation type="journal article" date="2020" name="Microorganisms">
        <title>Osmotic Adaptation and Compatible Solute Biosynthesis of Phototrophic Bacteria as Revealed from Genome Analyses.</title>
        <authorList>
            <person name="Imhoff J.F."/>
            <person name="Rahn T."/>
            <person name="Kunzel S."/>
            <person name="Keller A."/>
            <person name="Neulinger S.C."/>
        </authorList>
    </citation>
    <scope>NUCLEOTIDE SEQUENCE [LARGE SCALE GENOMIC DNA]</scope>
    <source>
        <strain evidence="12 13">DSM 21303</strain>
    </source>
</reference>
<organism evidence="12 13">
    <name type="scientific">Thiocapsa imhoffii</name>
    <dbReference type="NCBI Taxonomy" id="382777"/>
    <lineage>
        <taxon>Bacteria</taxon>
        <taxon>Pseudomonadati</taxon>
        <taxon>Pseudomonadota</taxon>
        <taxon>Gammaproteobacteria</taxon>
        <taxon>Chromatiales</taxon>
        <taxon>Chromatiaceae</taxon>
        <taxon>Thiocapsa</taxon>
    </lineage>
</organism>
<feature type="binding site" evidence="10">
    <location>
        <position position="172"/>
    </location>
    <ligand>
        <name>substrate</name>
    </ligand>
</feature>
<keyword evidence="4 10" id="KW-0441">Lipid A biosynthesis</keyword>
<keyword evidence="7 10" id="KW-0443">Lipid metabolism</keyword>
<proteinExistence type="inferred from homology"/>
<keyword evidence="1 10" id="KW-1003">Cell membrane</keyword>
<evidence type="ECO:0000259" key="11">
    <source>
        <dbReference type="Pfam" id="PF00149"/>
    </source>
</evidence>
<feature type="binding site" evidence="10">
    <location>
        <position position="46"/>
    </location>
    <ligand>
        <name>Mn(2+)</name>
        <dbReference type="ChEBI" id="CHEBI:29035"/>
        <label>1</label>
    </ligand>
</feature>
<feature type="domain" description="Calcineurin-like phosphoesterase" evidence="11">
    <location>
        <begin position="9"/>
        <end position="204"/>
    </location>
</feature>
<evidence type="ECO:0000256" key="7">
    <source>
        <dbReference type="ARBA" id="ARBA00023098"/>
    </source>
</evidence>
<evidence type="ECO:0000256" key="1">
    <source>
        <dbReference type="ARBA" id="ARBA00022475"/>
    </source>
</evidence>
<evidence type="ECO:0000256" key="6">
    <source>
        <dbReference type="ARBA" id="ARBA00022801"/>
    </source>
</evidence>
<dbReference type="HAMAP" id="MF_00575">
    <property type="entry name" value="LpxH"/>
    <property type="match status" value="1"/>
</dbReference>
<evidence type="ECO:0000256" key="4">
    <source>
        <dbReference type="ARBA" id="ARBA00022556"/>
    </source>
</evidence>
<name>A0A9X0WIN8_9GAMM</name>
<feature type="binding site" evidence="10">
    <location>
        <position position="15"/>
    </location>
    <ligand>
        <name>Mn(2+)</name>
        <dbReference type="ChEBI" id="CHEBI:29035"/>
        <label>1</label>
    </ligand>
</feature>
<keyword evidence="3 10" id="KW-0997">Cell inner membrane</keyword>
<feature type="binding site" evidence="10">
    <location>
        <position position="127"/>
    </location>
    <ligand>
        <name>substrate</name>
    </ligand>
</feature>
<dbReference type="Proteomes" id="UP001138802">
    <property type="component" value="Unassembled WGS sequence"/>
</dbReference>
<dbReference type="GO" id="GO:0030145">
    <property type="term" value="F:manganese ion binding"/>
    <property type="evidence" value="ECO:0007669"/>
    <property type="project" value="UniProtKB-UniRule"/>
</dbReference>
<evidence type="ECO:0000256" key="5">
    <source>
        <dbReference type="ARBA" id="ARBA00022723"/>
    </source>
</evidence>
<keyword evidence="5 10" id="KW-0479">Metal-binding</keyword>
<dbReference type="EC" id="3.6.1.54" evidence="10"/>
<evidence type="ECO:0000313" key="13">
    <source>
        <dbReference type="Proteomes" id="UP001138802"/>
    </source>
</evidence>
<protein>
    <recommendedName>
        <fullName evidence="10">UDP-2,3-diacylglucosamine hydrolase</fullName>
        <ecNumber evidence="10">3.6.1.54</ecNumber>
    </recommendedName>
    <alternativeName>
        <fullName evidence="10">UDP-2,3-diacylglucosamine diphosphatase</fullName>
    </alternativeName>
</protein>
<dbReference type="AlphaFoldDB" id="A0A9X0WIN8"/>
<dbReference type="InterPro" id="IPR029052">
    <property type="entry name" value="Metallo-depent_PP-like"/>
</dbReference>
<evidence type="ECO:0000256" key="2">
    <source>
        <dbReference type="ARBA" id="ARBA00022516"/>
    </source>
</evidence>